<proteinExistence type="predicted"/>
<name>A0A0R2DYJ2_9LACO</name>
<dbReference type="Proteomes" id="UP000050898">
    <property type="component" value="Unassembled WGS sequence"/>
</dbReference>
<dbReference type="InterPro" id="IPR013785">
    <property type="entry name" value="Aldolase_TIM"/>
</dbReference>
<keyword evidence="2" id="KW-1185">Reference proteome</keyword>
<comment type="caution">
    <text evidence="1">The sequence shown here is derived from an EMBL/GenBank/DDBJ whole genome shotgun (WGS) entry which is preliminary data.</text>
</comment>
<evidence type="ECO:0000313" key="1">
    <source>
        <dbReference type="EMBL" id="KRN08926.1"/>
    </source>
</evidence>
<evidence type="ECO:0000313" key="2">
    <source>
        <dbReference type="Proteomes" id="UP000050898"/>
    </source>
</evidence>
<sequence>MEAKKSLPKLRAVFFTGGECFILRKILYDSIALATKMKLSTRCVSNASWATSSKNAYKKLLPARQAGLKEINFSTGDNHQRFVPFKNVVNASIEAAKLGIATVIVLEGAANAKFKMEDLLNDQRLKDFNKHADNPVKIIQDVWIPFHKDSDVKQEKSVILSKDKVDSFTGCDSMFANLGLDPYNKVVSCCGLTMEAIPEMKMGAYEYGNLKKLVRDQYNDFLKIWIWTDGPEKILYYASLFDESFEYPNNITHRCQACALIFSDKKVQRILKENWEKIFDDVMLRYNIKVSDYNKEIQMVGNAL</sequence>
<dbReference type="Gene3D" id="3.20.20.70">
    <property type="entry name" value="Aldolase class I"/>
    <property type="match status" value="1"/>
</dbReference>
<organism evidence="1 2">
    <name type="scientific">Liquorilactobacillus mali KCTC 3596 = DSM 20444</name>
    <dbReference type="NCBI Taxonomy" id="1046596"/>
    <lineage>
        <taxon>Bacteria</taxon>
        <taxon>Bacillati</taxon>
        <taxon>Bacillota</taxon>
        <taxon>Bacilli</taxon>
        <taxon>Lactobacillales</taxon>
        <taxon>Lactobacillaceae</taxon>
        <taxon>Liquorilactobacillus</taxon>
    </lineage>
</organism>
<gene>
    <name evidence="1" type="ORF">FD00_GL001634</name>
</gene>
<dbReference type="AlphaFoldDB" id="A0A0R2DYJ2"/>
<dbReference type="PATRIC" id="fig|1046596.6.peg.1719"/>
<protein>
    <submittedName>
        <fullName evidence="1">Uncharacterized protein</fullName>
    </submittedName>
</protein>
<reference evidence="1 2" key="1">
    <citation type="journal article" date="2015" name="Genome Announc.">
        <title>Expanding the biotechnology potential of lactobacilli through comparative genomics of 213 strains and associated genera.</title>
        <authorList>
            <person name="Sun Z."/>
            <person name="Harris H.M."/>
            <person name="McCann A."/>
            <person name="Guo C."/>
            <person name="Argimon S."/>
            <person name="Zhang W."/>
            <person name="Yang X."/>
            <person name="Jeffery I.B."/>
            <person name="Cooney J.C."/>
            <person name="Kagawa T.F."/>
            <person name="Liu W."/>
            <person name="Song Y."/>
            <person name="Salvetti E."/>
            <person name="Wrobel A."/>
            <person name="Rasinkangas P."/>
            <person name="Parkhill J."/>
            <person name="Rea M.C."/>
            <person name="O'Sullivan O."/>
            <person name="Ritari J."/>
            <person name="Douillard F.P."/>
            <person name="Paul Ross R."/>
            <person name="Yang R."/>
            <person name="Briner A.E."/>
            <person name="Felis G.E."/>
            <person name="de Vos W.M."/>
            <person name="Barrangou R."/>
            <person name="Klaenhammer T.R."/>
            <person name="Caufield P.W."/>
            <person name="Cui Y."/>
            <person name="Zhang H."/>
            <person name="O'Toole P.W."/>
        </authorList>
    </citation>
    <scope>NUCLEOTIDE SEQUENCE [LARGE SCALE GENOMIC DNA]</scope>
    <source>
        <strain evidence="1 2">DSM 20444</strain>
    </source>
</reference>
<accession>A0A0R2DYJ2</accession>
<dbReference type="EMBL" id="AYYH01000040">
    <property type="protein sequence ID" value="KRN08926.1"/>
    <property type="molecule type" value="Genomic_DNA"/>
</dbReference>